<evidence type="ECO:0000313" key="10">
    <source>
        <dbReference type="Proteomes" id="UP001195483"/>
    </source>
</evidence>
<keyword evidence="6 7" id="KW-0472">Membrane</keyword>
<keyword evidence="3" id="KW-1003">Cell membrane</keyword>
<dbReference type="GO" id="GO:0005886">
    <property type="term" value="C:plasma membrane"/>
    <property type="evidence" value="ECO:0007669"/>
    <property type="project" value="UniProtKB-SubCell"/>
</dbReference>
<organism evidence="9 10">
    <name type="scientific">Potamilus streckersoni</name>
    <dbReference type="NCBI Taxonomy" id="2493646"/>
    <lineage>
        <taxon>Eukaryota</taxon>
        <taxon>Metazoa</taxon>
        <taxon>Spiralia</taxon>
        <taxon>Lophotrochozoa</taxon>
        <taxon>Mollusca</taxon>
        <taxon>Bivalvia</taxon>
        <taxon>Autobranchia</taxon>
        <taxon>Heteroconchia</taxon>
        <taxon>Palaeoheterodonta</taxon>
        <taxon>Unionida</taxon>
        <taxon>Unionoidea</taxon>
        <taxon>Unionidae</taxon>
        <taxon>Ambleminae</taxon>
        <taxon>Lampsilini</taxon>
        <taxon>Potamilus</taxon>
    </lineage>
</organism>
<accession>A0AAE0W7P4</accession>
<dbReference type="PANTHER" id="PTHR43744:SF12">
    <property type="entry name" value="ABC TRANSPORTER PERMEASE PROTEIN MG189-RELATED"/>
    <property type="match status" value="1"/>
</dbReference>
<dbReference type="GO" id="GO:0055085">
    <property type="term" value="P:transmembrane transport"/>
    <property type="evidence" value="ECO:0007669"/>
    <property type="project" value="InterPro"/>
</dbReference>
<feature type="transmembrane region" description="Helical" evidence="7">
    <location>
        <begin position="77"/>
        <end position="99"/>
    </location>
</feature>
<dbReference type="AlphaFoldDB" id="A0AAE0W7P4"/>
<keyword evidence="2" id="KW-0813">Transport</keyword>
<feature type="domain" description="ABC transmembrane type-1" evidence="8">
    <location>
        <begin position="73"/>
        <end position="264"/>
    </location>
</feature>
<protein>
    <recommendedName>
        <fullName evidence="8">ABC transmembrane type-1 domain-containing protein</fullName>
    </recommendedName>
</protein>
<dbReference type="Proteomes" id="UP001195483">
    <property type="component" value="Unassembled WGS sequence"/>
</dbReference>
<keyword evidence="10" id="KW-1185">Reference proteome</keyword>
<reference evidence="9" key="2">
    <citation type="journal article" date="2021" name="Genome Biol. Evol.">
        <title>Developing a high-quality reference genome for a parasitic bivalve with doubly uniparental inheritance (Bivalvia: Unionida).</title>
        <authorList>
            <person name="Smith C.H."/>
        </authorList>
    </citation>
    <scope>NUCLEOTIDE SEQUENCE</scope>
    <source>
        <strain evidence="9">CHS0354</strain>
        <tissue evidence="9">Mantle</tissue>
    </source>
</reference>
<reference evidence="9" key="3">
    <citation type="submission" date="2023-05" db="EMBL/GenBank/DDBJ databases">
        <authorList>
            <person name="Smith C.H."/>
        </authorList>
    </citation>
    <scope>NUCLEOTIDE SEQUENCE</scope>
    <source>
        <strain evidence="9">CHS0354</strain>
        <tissue evidence="9">Mantle</tissue>
    </source>
</reference>
<sequence length="278" mass="31872">MMSYNLSRRIGLIFLGVLGFFLALLYLSPFYLVIINSFKSKREVVLDTLALPEQLLWENYAKALEKLDLFRTFTNSVIITVGSILLIMMLSSMCAWMLVRTKNKVSTFIFYIFVAGMLIPFQSVMLPLVRFMGEIGMLNSRTGIILMYGGFGSSMAIFLYHGFIKNIPAELEQAALIDGCSKWQIYRYIVFPLLRPIHYTVAILNVLWIWNDYLLPALMLQDNAVRTIPLQMQYFFGAYSKDWQLAMAALLLSMLPIIIFYLFAQKHIIKGIMAGSVK</sequence>
<dbReference type="InterPro" id="IPR035906">
    <property type="entry name" value="MetI-like_sf"/>
</dbReference>
<evidence type="ECO:0000256" key="1">
    <source>
        <dbReference type="ARBA" id="ARBA00004651"/>
    </source>
</evidence>
<feature type="transmembrane region" description="Helical" evidence="7">
    <location>
        <begin position="12"/>
        <end position="34"/>
    </location>
</feature>
<evidence type="ECO:0000259" key="8">
    <source>
        <dbReference type="PROSITE" id="PS50928"/>
    </source>
</evidence>
<dbReference type="SUPFAM" id="SSF161098">
    <property type="entry name" value="MetI-like"/>
    <property type="match status" value="1"/>
</dbReference>
<dbReference type="Gene3D" id="1.10.3720.10">
    <property type="entry name" value="MetI-like"/>
    <property type="match status" value="1"/>
</dbReference>
<feature type="transmembrane region" description="Helical" evidence="7">
    <location>
        <begin position="185"/>
        <end position="210"/>
    </location>
</feature>
<dbReference type="EMBL" id="JAEAOA010000186">
    <property type="protein sequence ID" value="KAK3604154.1"/>
    <property type="molecule type" value="Genomic_DNA"/>
</dbReference>
<evidence type="ECO:0000256" key="7">
    <source>
        <dbReference type="SAM" id="Phobius"/>
    </source>
</evidence>
<gene>
    <name evidence="9" type="ORF">CHS0354_001961</name>
</gene>
<feature type="transmembrane region" description="Helical" evidence="7">
    <location>
        <begin position="144"/>
        <end position="164"/>
    </location>
</feature>
<proteinExistence type="predicted"/>
<reference evidence="9" key="1">
    <citation type="journal article" date="2021" name="Genome Biol. Evol.">
        <title>A High-Quality Reference Genome for a Parasitic Bivalve with Doubly Uniparental Inheritance (Bivalvia: Unionida).</title>
        <authorList>
            <person name="Smith C.H."/>
        </authorList>
    </citation>
    <scope>NUCLEOTIDE SEQUENCE</scope>
    <source>
        <strain evidence="9">CHS0354</strain>
    </source>
</reference>
<comment type="caution">
    <text evidence="9">The sequence shown here is derived from an EMBL/GenBank/DDBJ whole genome shotgun (WGS) entry which is preliminary data.</text>
</comment>
<evidence type="ECO:0000256" key="5">
    <source>
        <dbReference type="ARBA" id="ARBA00022989"/>
    </source>
</evidence>
<dbReference type="InterPro" id="IPR000515">
    <property type="entry name" value="MetI-like"/>
</dbReference>
<dbReference type="PROSITE" id="PS50928">
    <property type="entry name" value="ABC_TM1"/>
    <property type="match status" value="1"/>
</dbReference>
<evidence type="ECO:0000256" key="2">
    <source>
        <dbReference type="ARBA" id="ARBA00022448"/>
    </source>
</evidence>
<name>A0AAE0W7P4_9BIVA</name>
<keyword evidence="5 7" id="KW-1133">Transmembrane helix</keyword>
<feature type="transmembrane region" description="Helical" evidence="7">
    <location>
        <begin position="108"/>
        <end position="132"/>
    </location>
</feature>
<evidence type="ECO:0000313" key="9">
    <source>
        <dbReference type="EMBL" id="KAK3604154.1"/>
    </source>
</evidence>
<dbReference type="CDD" id="cd06261">
    <property type="entry name" value="TM_PBP2"/>
    <property type="match status" value="1"/>
</dbReference>
<evidence type="ECO:0000256" key="3">
    <source>
        <dbReference type="ARBA" id="ARBA00022475"/>
    </source>
</evidence>
<feature type="transmembrane region" description="Helical" evidence="7">
    <location>
        <begin position="243"/>
        <end position="264"/>
    </location>
</feature>
<evidence type="ECO:0000256" key="4">
    <source>
        <dbReference type="ARBA" id="ARBA00022692"/>
    </source>
</evidence>
<keyword evidence="4 7" id="KW-0812">Transmembrane</keyword>
<comment type="subcellular location">
    <subcellularLocation>
        <location evidence="1">Cell membrane</location>
        <topology evidence="1">Multi-pass membrane protein</topology>
    </subcellularLocation>
</comment>
<dbReference type="PANTHER" id="PTHR43744">
    <property type="entry name" value="ABC TRANSPORTER PERMEASE PROTEIN MG189-RELATED-RELATED"/>
    <property type="match status" value="1"/>
</dbReference>
<dbReference type="Pfam" id="PF00528">
    <property type="entry name" value="BPD_transp_1"/>
    <property type="match status" value="1"/>
</dbReference>
<evidence type="ECO:0000256" key="6">
    <source>
        <dbReference type="ARBA" id="ARBA00023136"/>
    </source>
</evidence>